<dbReference type="EMBL" id="BPLR01015624">
    <property type="protein sequence ID" value="GIY77431.1"/>
    <property type="molecule type" value="Genomic_DNA"/>
</dbReference>
<sequence>MFFSLFHWLRPSQICAAISLLFDIQAKHISRVDHCRARNDCSSKEEERRYCLLMAVFGSGVIKLLTEGFIWATQTFTDPVIADQGQRRGIAVPTVVILTQEDEM</sequence>
<reference evidence="1 2" key="1">
    <citation type="submission" date="2021-06" db="EMBL/GenBank/DDBJ databases">
        <title>Caerostris extrusa draft genome.</title>
        <authorList>
            <person name="Kono N."/>
            <person name="Arakawa K."/>
        </authorList>
    </citation>
    <scope>NUCLEOTIDE SEQUENCE [LARGE SCALE GENOMIC DNA]</scope>
</reference>
<proteinExistence type="predicted"/>
<evidence type="ECO:0000313" key="2">
    <source>
        <dbReference type="Proteomes" id="UP001054945"/>
    </source>
</evidence>
<organism evidence="1 2">
    <name type="scientific">Caerostris extrusa</name>
    <name type="common">Bark spider</name>
    <name type="synonym">Caerostris bankana</name>
    <dbReference type="NCBI Taxonomy" id="172846"/>
    <lineage>
        <taxon>Eukaryota</taxon>
        <taxon>Metazoa</taxon>
        <taxon>Ecdysozoa</taxon>
        <taxon>Arthropoda</taxon>
        <taxon>Chelicerata</taxon>
        <taxon>Arachnida</taxon>
        <taxon>Araneae</taxon>
        <taxon>Araneomorphae</taxon>
        <taxon>Entelegynae</taxon>
        <taxon>Araneoidea</taxon>
        <taxon>Araneidae</taxon>
        <taxon>Caerostris</taxon>
    </lineage>
</organism>
<name>A0AAV4W651_CAEEX</name>
<dbReference type="Proteomes" id="UP001054945">
    <property type="component" value="Unassembled WGS sequence"/>
</dbReference>
<gene>
    <name evidence="1" type="ORF">CEXT_451541</name>
</gene>
<evidence type="ECO:0000313" key="1">
    <source>
        <dbReference type="EMBL" id="GIY77431.1"/>
    </source>
</evidence>
<keyword evidence="2" id="KW-1185">Reference proteome</keyword>
<protein>
    <recommendedName>
        <fullName evidence="3">Secreted protein</fullName>
    </recommendedName>
</protein>
<accession>A0AAV4W651</accession>
<dbReference type="AlphaFoldDB" id="A0AAV4W651"/>
<comment type="caution">
    <text evidence="1">The sequence shown here is derived from an EMBL/GenBank/DDBJ whole genome shotgun (WGS) entry which is preliminary data.</text>
</comment>
<evidence type="ECO:0008006" key="3">
    <source>
        <dbReference type="Google" id="ProtNLM"/>
    </source>
</evidence>